<organism evidence="2 3">
    <name type="scientific">Caldichromatium japonicum</name>
    <dbReference type="NCBI Taxonomy" id="2699430"/>
    <lineage>
        <taxon>Bacteria</taxon>
        <taxon>Pseudomonadati</taxon>
        <taxon>Pseudomonadota</taxon>
        <taxon>Gammaproteobacteria</taxon>
        <taxon>Chromatiales</taxon>
        <taxon>Chromatiaceae</taxon>
        <taxon>Caldichromatium</taxon>
    </lineage>
</organism>
<evidence type="ECO:0000313" key="3">
    <source>
        <dbReference type="Proteomes" id="UP000502699"/>
    </source>
</evidence>
<dbReference type="AlphaFoldDB" id="A0A6G7VFM7"/>
<sequence>MNTRLQWTVGLACLLPFAAIAASLGTNPAADYCKSDRETSYAQGYAAGQANGWNLGHQAGHDFGVRQCVAEPLQFGVTLASVIPAATFGETEPNDNFLSADSLVQGTNFWGQLYSLSDQDWYYTQTTVANQNILVTFSVPAWLSNVDLQQGKPAVWNISIRDAAGNVFANYNTNITGAIDSYDRDRETFYSMTYSVTAGLAGTYYVVIRPVNDPTLCGQSCQYVTAYPYSVAVVVQDSPLPGKQPIVGFYDAEIEPNDTPSRANPLATGVTMYGLISLTFNTPIPNPTTDGNQDKAVWGQGENDWFVYKSNGNEIATLSFCEREACGPGNWSIELYDQATANRWEAGEPRENLRPLFSINTDTTNDPNAVYRIGLRDPGYYLMKVNHKRLFTAICLNYRFISKIEPSGFADACQCDGGELNCYIPIEGDSNQCKQLGLECTNKMVGCIPGVDPGCFVADGLNGRPKYPTNCTVDGGGEGTVACQTYQVSARCSCSQYGGEVEVPTNAYTSPYNLTWHGTQLPPSTIDSDAYDDFLKRPNPYQ</sequence>
<feature type="chain" id="PRO_5026162213" evidence="1">
    <location>
        <begin position="22"/>
        <end position="542"/>
    </location>
</feature>
<dbReference type="Proteomes" id="UP000502699">
    <property type="component" value="Chromosome"/>
</dbReference>
<feature type="signal peptide" evidence="1">
    <location>
        <begin position="1"/>
        <end position="21"/>
    </location>
</feature>
<gene>
    <name evidence="2" type="ORF">GWK36_12085</name>
</gene>
<dbReference type="KEGG" id="cjap:GWK36_12085"/>
<reference evidence="3" key="1">
    <citation type="submission" date="2020-01" db="EMBL/GenBank/DDBJ databases">
        <title>Caldichromatium gen. nov., sp. nov., a thermophilic purple sulfur bacterium member of the family Chromatiaceae isolated from Nakabusa hot spring, Japan.</title>
        <authorList>
            <person name="Saini M.K."/>
            <person name="Hanada S."/>
            <person name="Tank M."/>
        </authorList>
    </citation>
    <scope>NUCLEOTIDE SEQUENCE [LARGE SCALE GENOMIC DNA]</scope>
    <source>
        <strain evidence="3">No.7</strain>
    </source>
</reference>
<proteinExistence type="predicted"/>
<keyword evidence="1" id="KW-0732">Signal</keyword>
<dbReference type="RefSeq" id="WP_166271437.1">
    <property type="nucleotide sequence ID" value="NZ_CP048029.1"/>
</dbReference>
<name>A0A6G7VFM7_9GAMM</name>
<evidence type="ECO:0000313" key="2">
    <source>
        <dbReference type="EMBL" id="QIK38597.1"/>
    </source>
</evidence>
<evidence type="ECO:0000256" key="1">
    <source>
        <dbReference type="SAM" id="SignalP"/>
    </source>
</evidence>
<keyword evidence="3" id="KW-1185">Reference proteome</keyword>
<accession>A0A6G7VFM7</accession>
<dbReference type="Gene3D" id="2.60.120.380">
    <property type="match status" value="2"/>
</dbReference>
<dbReference type="EMBL" id="CP048029">
    <property type="protein sequence ID" value="QIK38597.1"/>
    <property type="molecule type" value="Genomic_DNA"/>
</dbReference>
<protein>
    <submittedName>
        <fullName evidence="2">Uncharacterized protein</fullName>
    </submittedName>
</protein>